<dbReference type="Proteomes" id="UP000549882">
    <property type="component" value="Unassembled WGS sequence"/>
</dbReference>
<dbReference type="EMBL" id="JACHBI010000017">
    <property type="protein sequence ID" value="MBB5577110.1"/>
    <property type="molecule type" value="Genomic_DNA"/>
</dbReference>
<sequence>MLEDDVSRELAELISRHAALIVELELTREPKPEAPKQELVQLHVKELDLRAKIIAWPPSNRAEAYRKIEHFARVLATGVSLDQATVGFVLRSVQRFL</sequence>
<reference evidence="1 2" key="1">
    <citation type="submission" date="2020-08" db="EMBL/GenBank/DDBJ databases">
        <title>Genomic Encyclopedia of Type Strains, Phase IV (KMG-V): Genome sequencing to study the core and pangenomes of soil and plant-associated prokaryotes.</title>
        <authorList>
            <person name="Whitman W."/>
        </authorList>
    </citation>
    <scope>NUCLEOTIDE SEQUENCE [LARGE SCALE GENOMIC DNA]</scope>
    <source>
        <strain evidence="1 2">SEMIA 4064</strain>
    </source>
</reference>
<gene>
    <name evidence="1" type="ORF">GGD50_005761</name>
</gene>
<name>A0A7W8XXC9_9HYPH</name>
<evidence type="ECO:0000313" key="2">
    <source>
        <dbReference type="Proteomes" id="UP000549882"/>
    </source>
</evidence>
<dbReference type="RefSeq" id="WP_183940290.1">
    <property type="nucleotide sequence ID" value="NZ_JACHBI010000017.1"/>
</dbReference>
<protein>
    <submittedName>
        <fullName evidence="1">Uncharacterized protein</fullName>
    </submittedName>
</protein>
<keyword evidence="2" id="KW-1185">Reference proteome</keyword>
<comment type="caution">
    <text evidence="1">The sequence shown here is derived from an EMBL/GenBank/DDBJ whole genome shotgun (WGS) entry which is preliminary data.</text>
</comment>
<organism evidence="1 2">
    <name type="scientific">Rhizobium paranaense</name>
    <dbReference type="NCBI Taxonomy" id="1650438"/>
    <lineage>
        <taxon>Bacteria</taxon>
        <taxon>Pseudomonadati</taxon>
        <taxon>Pseudomonadota</taxon>
        <taxon>Alphaproteobacteria</taxon>
        <taxon>Hyphomicrobiales</taxon>
        <taxon>Rhizobiaceae</taxon>
        <taxon>Rhizobium/Agrobacterium group</taxon>
        <taxon>Rhizobium</taxon>
    </lineage>
</organism>
<accession>A0A7W8XXC9</accession>
<proteinExistence type="predicted"/>
<dbReference type="AlphaFoldDB" id="A0A7W8XXC9"/>
<evidence type="ECO:0000313" key="1">
    <source>
        <dbReference type="EMBL" id="MBB5577110.1"/>
    </source>
</evidence>